<keyword evidence="2" id="KW-1185">Reference proteome</keyword>
<evidence type="ECO:0000313" key="2">
    <source>
        <dbReference type="Proteomes" id="UP000008237"/>
    </source>
</evidence>
<dbReference type="Proteomes" id="UP000008237">
    <property type="component" value="Unassembled WGS sequence"/>
</dbReference>
<name>E2C3Z9_HARSA</name>
<gene>
    <name evidence="1" type="ORF">EAI_14516</name>
</gene>
<proteinExistence type="predicted"/>
<sequence length="1503" mass="170458">MLYQVSVLQGFKEALSINLPDFQDIALFSIQNGQQLLWLAAAIDSSRILLYQLFDNNIEYPKTALLLATYPQPNGKRIIVNNYGIDTLTVVQTNTDEIVVLRLGINKSNTYEFQFKQEFEIPGVLHMNVWFGMNQLYLGIASDAKVFLYTWLGEHFDQIDTLHFGARKLLFFRQKSFMHVILMGSLTRIFQFSVRSNKFIETQKLHGTRDASLFYFKEGRFEERFLALADDNSTIFYKEMYNRFVPFQKVAPARYVYSLTMGNTVILFAVIEENSATIYQYNGWRFIELRTRLSSIRRIFQIRSYGEDMLIVQNQDGEWKFLRPIWSMKKTWKTLRGEIETWCSAVKRKASQRSLEKILDFKRSVTMRDAYIHRLRVQNINDHNATELIRLTEQYRKTISKLNLANKTLAERTSGEKFNHTIVYGKKVTVQCKTNCYVHHLNTDSEIGPTYNSKRPNTINRSLKFANLKVKAINNWRCPIPNFVVKDIFVKESINGISMKKLQEETLKISGDQEVSGEHYFNNLNATSISIPLDIATHDTSARLQITEARVKEFHLVKNEFFLPLNGPTVTMTGSITAAKVRIAGIIEIRGTITGKSGKKLMPLTDIYTPLKVPYDCFLQNATFRNFVEAKDIVSPRKTSLKRILEDNIPLDSDVPIHLMLSSDKIQWDNVTLLDYKNWVTKNSTDTIIISGTKYASNDIVLTNVTYENLPTSKLTVPVCAMQVITRDIISSSITVDDLIVKDLHVSNVTGARDLNDTMFNSVSALQSVDFSTKLFTGRVVVKNISALEIKGVDVRALNSQLNKWIDVNHIKGPVNVSKLLVENLQTPVNLGIFLPTTVNTVIMLGNSNIGKINDVNMSSFIENVQKVHDEISLEHATFAHGFTSNHTHAFRSTLNLPHIDVHLNLHSKRISDTLETSMMNVPQTFGYVTSNASSTFIIEGTARFTKEPTVRSINDIDLEKLSEDLWMSDRSAVISGSNMNLRNMSIKEKVIVYNVANSLNINMWLGLSSKLLSKTKQQNITVAASFKDVVVPAVTAANDSTLQTSDPDLKNLLTNSLMRNSTKAQVVDATWHFDELSIGHLYWNGKFNDIDLNTDIVRFDAKQNIITGKKKVAHLVTDELWSHNNEFSKFAKYALTKKCRDITVIKGQKTFKNISLNNLSVNGKLAGYSIEQALLKSKNQTVFGLKKIHGHLNVSSLITESAVNDVILTQLIDNQVKKHELAQTIESEINFQKHLEVFGNITIGELYEGIDLDNISDNRLDAVLSRTTEVLEMADDIKTGLHNPAIYVSKFEEVKEDTLKITTNLNTEDVMTLNSTCVCEGKNFSTFCNNTKLTNILAGKNSSTFITTKLMLLGDTLFVVIVSSDFVSHAAKRNYDSINYRLAELHVPDVLQASVEPTNHAIWIAVQLPRQTLVLRYQEWDEFEQYILPASDILLTSKAPNNQHLLIRSDGVWNLGGVFHPEHIFKLPLNGEVKTFALGTDYYVKVTEKNSTTLLKARYVSN</sequence>
<organism evidence="2">
    <name type="scientific">Harpegnathos saltator</name>
    <name type="common">Jerdon's jumping ant</name>
    <dbReference type="NCBI Taxonomy" id="610380"/>
    <lineage>
        <taxon>Eukaryota</taxon>
        <taxon>Metazoa</taxon>
        <taxon>Ecdysozoa</taxon>
        <taxon>Arthropoda</taxon>
        <taxon>Hexapoda</taxon>
        <taxon>Insecta</taxon>
        <taxon>Pterygota</taxon>
        <taxon>Neoptera</taxon>
        <taxon>Endopterygota</taxon>
        <taxon>Hymenoptera</taxon>
        <taxon>Apocrita</taxon>
        <taxon>Aculeata</taxon>
        <taxon>Formicoidea</taxon>
        <taxon>Formicidae</taxon>
        <taxon>Ponerinae</taxon>
        <taxon>Ponerini</taxon>
        <taxon>Harpegnathos</taxon>
    </lineage>
</organism>
<accession>E2C3Z9</accession>
<dbReference type="OMA" id="KARYIGN"/>
<reference evidence="1 2" key="1">
    <citation type="journal article" date="2010" name="Science">
        <title>Genomic comparison of the ants Camponotus floridanus and Harpegnathos saltator.</title>
        <authorList>
            <person name="Bonasio R."/>
            <person name="Zhang G."/>
            <person name="Ye C."/>
            <person name="Mutti N.S."/>
            <person name="Fang X."/>
            <person name="Qin N."/>
            <person name="Donahue G."/>
            <person name="Yang P."/>
            <person name="Li Q."/>
            <person name="Li C."/>
            <person name="Zhang P."/>
            <person name="Huang Z."/>
            <person name="Berger S.L."/>
            <person name="Reinberg D."/>
            <person name="Wang J."/>
            <person name="Liebig J."/>
        </authorList>
    </citation>
    <scope>NUCLEOTIDE SEQUENCE [LARGE SCALE GENOMIC DNA]</scope>
    <source>
        <strain evidence="1 2">R22 G/1</strain>
    </source>
</reference>
<dbReference type="OrthoDB" id="188713at2759"/>
<protein>
    <submittedName>
        <fullName evidence="1">Uncharacterized protein</fullName>
    </submittedName>
</protein>
<dbReference type="InParanoid" id="E2C3Z9"/>
<dbReference type="EMBL" id="GL452364">
    <property type="protein sequence ID" value="EFN77385.1"/>
    <property type="molecule type" value="Genomic_DNA"/>
</dbReference>
<evidence type="ECO:0000313" key="1">
    <source>
        <dbReference type="EMBL" id="EFN77385.1"/>
    </source>
</evidence>